<evidence type="ECO:0000256" key="4">
    <source>
        <dbReference type="ARBA" id="ARBA00022989"/>
    </source>
</evidence>
<dbReference type="PANTHER" id="PTHR23511:SF35">
    <property type="entry name" value="MAJOR FACILITATOR SUPERFAMILY (MFS) PROFILE DOMAIN-CONTAINING PROTEIN"/>
    <property type="match status" value="1"/>
</dbReference>
<feature type="transmembrane region" description="Helical" evidence="7">
    <location>
        <begin position="34"/>
        <end position="54"/>
    </location>
</feature>
<keyword evidence="2" id="KW-0813">Transport</keyword>
<feature type="domain" description="Major facilitator superfamily (MFS) profile" evidence="8">
    <location>
        <begin position="34"/>
        <end position="504"/>
    </location>
</feature>
<dbReference type="PROSITE" id="PS50850">
    <property type="entry name" value="MFS"/>
    <property type="match status" value="1"/>
</dbReference>
<evidence type="ECO:0000313" key="9">
    <source>
        <dbReference type="EMBL" id="CAH0399012.1"/>
    </source>
</evidence>
<dbReference type="EMBL" id="OU963906">
    <property type="protein sequence ID" value="CAH0399012.1"/>
    <property type="molecule type" value="Genomic_DNA"/>
</dbReference>
<keyword evidence="3 7" id="KW-0812">Transmembrane</keyword>
<feature type="region of interest" description="Disordered" evidence="6">
    <location>
        <begin position="503"/>
        <end position="524"/>
    </location>
</feature>
<accession>A0ABN8AV10</accession>
<evidence type="ECO:0000256" key="1">
    <source>
        <dbReference type="ARBA" id="ARBA00004141"/>
    </source>
</evidence>
<feature type="transmembrane region" description="Helical" evidence="7">
    <location>
        <begin position="126"/>
        <end position="148"/>
    </location>
</feature>
<evidence type="ECO:0000256" key="6">
    <source>
        <dbReference type="SAM" id="MobiDB-lite"/>
    </source>
</evidence>
<feature type="transmembrane region" description="Helical" evidence="7">
    <location>
        <begin position="368"/>
        <end position="386"/>
    </location>
</feature>
<protein>
    <recommendedName>
        <fullName evidence="8">Major facilitator superfamily (MFS) profile domain-containing protein</fullName>
    </recommendedName>
</protein>
<feature type="transmembrane region" description="Helical" evidence="7">
    <location>
        <begin position="74"/>
        <end position="93"/>
    </location>
</feature>
<evidence type="ECO:0000256" key="3">
    <source>
        <dbReference type="ARBA" id="ARBA00022692"/>
    </source>
</evidence>
<dbReference type="Pfam" id="PF07690">
    <property type="entry name" value="MFS_1"/>
    <property type="match status" value="2"/>
</dbReference>
<name>A0ABN8AV10_CHISP</name>
<dbReference type="InterPro" id="IPR020846">
    <property type="entry name" value="MFS_dom"/>
</dbReference>
<feature type="transmembrane region" description="Helical" evidence="7">
    <location>
        <begin position="160"/>
        <end position="183"/>
    </location>
</feature>
<dbReference type="Proteomes" id="UP001153292">
    <property type="component" value="Chromosome 13"/>
</dbReference>
<keyword evidence="5 7" id="KW-0472">Membrane</keyword>
<feature type="transmembrane region" description="Helical" evidence="7">
    <location>
        <begin position="102"/>
        <end position="120"/>
    </location>
</feature>
<evidence type="ECO:0000259" key="8">
    <source>
        <dbReference type="PROSITE" id="PS50850"/>
    </source>
</evidence>
<feature type="transmembrane region" description="Helical" evidence="7">
    <location>
        <begin position="203"/>
        <end position="221"/>
    </location>
</feature>
<dbReference type="Gene3D" id="1.20.1250.20">
    <property type="entry name" value="MFS general substrate transporter like domains"/>
    <property type="match status" value="1"/>
</dbReference>
<keyword evidence="10" id="KW-1185">Reference proteome</keyword>
<feature type="transmembrane region" description="Helical" evidence="7">
    <location>
        <begin position="480"/>
        <end position="499"/>
    </location>
</feature>
<dbReference type="InterPro" id="IPR011701">
    <property type="entry name" value="MFS"/>
</dbReference>
<dbReference type="SUPFAM" id="SSF103473">
    <property type="entry name" value="MFS general substrate transporter"/>
    <property type="match status" value="1"/>
</dbReference>
<gene>
    <name evidence="9" type="ORF">CHILSU_LOCUS2139</name>
</gene>
<keyword evidence="4 7" id="KW-1133">Transmembrane helix</keyword>
<evidence type="ECO:0000256" key="7">
    <source>
        <dbReference type="SAM" id="Phobius"/>
    </source>
</evidence>
<evidence type="ECO:0000256" key="5">
    <source>
        <dbReference type="ARBA" id="ARBA00023136"/>
    </source>
</evidence>
<dbReference type="PANTHER" id="PTHR23511">
    <property type="entry name" value="SYNAPTIC VESICLE GLYCOPROTEIN 2"/>
    <property type="match status" value="1"/>
</dbReference>
<comment type="subcellular location">
    <subcellularLocation>
        <location evidence="1">Membrane</location>
        <topology evidence="1">Multi-pass membrane protein</topology>
    </subcellularLocation>
</comment>
<proteinExistence type="predicted"/>
<sequence length="524" mass="57114">MAVKSAVKETGNEKCSAATLDDAMLLTGFGAYNILHMLMCGVILMGVIMQSLALGYVMPAAQCDLELTLQQRGWLAAIPFLAIILTSVFWGYLADTRGRRQVMVVSMVLSAVFSVFASFAPDLTSFAVLQFISSIFVSGPSAVAYTYLGEFNNLRHRDKMVAFGSSFVGIGTVVLPAVSWLILPMEFFYPIPILGIAYRPWRLMVVACALPYVLGAVLLLFSPESPKFLNAAGKLDECLEVVKKIYSINQRMPKDSFEVKSLIGDNINSKTEKQQGLRTLLKSICDQTVPLFKKPLLPWTCLTCFVQFGIFATTNGFYVWFPTVLNSLANHNGGESSICDILDATRVRENATMFECNDTINTETFERSIYIGLVFSSMYILVGFLVDLMGKKAILVVVLLATGCSGIGAHLVNSSEIGVIMFAIFQMAGACIGLMNSVAVDLFPTKYRAMAICLSMMMGRVGSMAGSNLIGVFLQTNCGLSFYLFGGIIIVNSLFCLSLPGKKSNKPTNDVPVEPAQNETHEPV</sequence>
<organism evidence="9 10">
    <name type="scientific">Chilo suppressalis</name>
    <name type="common">Asiatic rice borer moth</name>
    <dbReference type="NCBI Taxonomy" id="168631"/>
    <lineage>
        <taxon>Eukaryota</taxon>
        <taxon>Metazoa</taxon>
        <taxon>Ecdysozoa</taxon>
        <taxon>Arthropoda</taxon>
        <taxon>Hexapoda</taxon>
        <taxon>Insecta</taxon>
        <taxon>Pterygota</taxon>
        <taxon>Neoptera</taxon>
        <taxon>Endopterygota</taxon>
        <taxon>Lepidoptera</taxon>
        <taxon>Glossata</taxon>
        <taxon>Ditrysia</taxon>
        <taxon>Pyraloidea</taxon>
        <taxon>Crambidae</taxon>
        <taxon>Crambinae</taxon>
        <taxon>Chilo</taxon>
    </lineage>
</organism>
<feature type="transmembrane region" description="Helical" evidence="7">
    <location>
        <begin position="296"/>
        <end position="321"/>
    </location>
</feature>
<evidence type="ECO:0000313" key="10">
    <source>
        <dbReference type="Proteomes" id="UP001153292"/>
    </source>
</evidence>
<feature type="transmembrane region" description="Helical" evidence="7">
    <location>
        <begin position="417"/>
        <end position="439"/>
    </location>
</feature>
<feature type="transmembrane region" description="Helical" evidence="7">
    <location>
        <begin position="451"/>
        <end position="474"/>
    </location>
</feature>
<evidence type="ECO:0000256" key="2">
    <source>
        <dbReference type="ARBA" id="ARBA00022448"/>
    </source>
</evidence>
<feature type="transmembrane region" description="Helical" evidence="7">
    <location>
        <begin position="393"/>
        <end position="411"/>
    </location>
</feature>
<reference evidence="9" key="1">
    <citation type="submission" date="2021-12" db="EMBL/GenBank/DDBJ databases">
        <authorList>
            <person name="King R."/>
        </authorList>
    </citation>
    <scope>NUCLEOTIDE SEQUENCE</scope>
</reference>
<dbReference type="InterPro" id="IPR036259">
    <property type="entry name" value="MFS_trans_sf"/>
</dbReference>